<evidence type="ECO:0000313" key="13">
    <source>
        <dbReference type="EMBL" id="PFX24335.1"/>
    </source>
</evidence>
<evidence type="ECO:0000256" key="3">
    <source>
        <dbReference type="ARBA" id="ARBA00009471"/>
    </source>
</evidence>
<feature type="compositionally biased region" description="Basic and acidic residues" evidence="12">
    <location>
        <begin position="35"/>
        <end position="45"/>
    </location>
</feature>
<evidence type="ECO:0000256" key="4">
    <source>
        <dbReference type="ARBA" id="ARBA00016065"/>
    </source>
</evidence>
<evidence type="ECO:0000256" key="12">
    <source>
        <dbReference type="SAM" id="MobiDB-lite"/>
    </source>
</evidence>
<feature type="region of interest" description="Disordered" evidence="12">
    <location>
        <begin position="461"/>
        <end position="480"/>
    </location>
</feature>
<keyword evidence="10 11" id="KW-0131">Cell cycle</keyword>
<feature type="compositionally biased region" description="Basic residues" evidence="12">
    <location>
        <begin position="190"/>
        <end position="199"/>
    </location>
</feature>
<evidence type="ECO:0000256" key="8">
    <source>
        <dbReference type="ARBA" id="ARBA00022776"/>
    </source>
</evidence>
<evidence type="ECO:0000256" key="10">
    <source>
        <dbReference type="ARBA" id="ARBA00023306"/>
    </source>
</evidence>
<dbReference type="PIRSF" id="PIRSF017126">
    <property type="entry name" value="Condensin_H"/>
    <property type="match status" value="1"/>
</dbReference>
<proteinExistence type="inferred from homology"/>
<comment type="subcellular location">
    <subcellularLocation>
        <location evidence="1">Chromosome</location>
    </subcellularLocation>
    <subcellularLocation>
        <location evidence="2">Cytoplasm</location>
    </subcellularLocation>
</comment>
<dbReference type="GO" id="GO:0007076">
    <property type="term" value="P:mitotic chromosome condensation"/>
    <property type="evidence" value="ECO:0007669"/>
    <property type="project" value="InterPro"/>
</dbReference>
<comment type="similarity">
    <text evidence="3 11">Belongs to the CND2 (condensin subunit 2) family.</text>
</comment>
<dbReference type="PANTHER" id="PTHR13108:SF9">
    <property type="entry name" value="CONDENSIN COMPLEX SUBUNIT 2"/>
    <property type="match status" value="1"/>
</dbReference>
<dbReference type="EMBL" id="LSMT01000179">
    <property type="protein sequence ID" value="PFX24335.1"/>
    <property type="molecule type" value="Genomic_DNA"/>
</dbReference>
<dbReference type="GO" id="GO:0005737">
    <property type="term" value="C:cytoplasm"/>
    <property type="evidence" value="ECO:0007669"/>
    <property type="project" value="UniProtKB-SubCell"/>
</dbReference>
<evidence type="ECO:0000313" key="14">
    <source>
        <dbReference type="Proteomes" id="UP000225706"/>
    </source>
</evidence>
<keyword evidence="14" id="KW-1185">Reference proteome</keyword>
<feature type="compositionally biased region" description="Acidic residues" evidence="12">
    <location>
        <begin position="171"/>
        <end position="181"/>
    </location>
</feature>
<protein>
    <recommendedName>
        <fullName evidence="4 11">Condensin complex subunit 2</fullName>
    </recommendedName>
</protein>
<dbReference type="InterPro" id="IPR022816">
    <property type="entry name" value="Condensin_barren_su2"/>
</dbReference>
<feature type="compositionally biased region" description="Polar residues" evidence="12">
    <location>
        <begin position="52"/>
        <end position="66"/>
    </location>
</feature>
<dbReference type="OrthoDB" id="362021at2759"/>
<evidence type="ECO:0000256" key="5">
    <source>
        <dbReference type="ARBA" id="ARBA00022454"/>
    </source>
</evidence>
<organism evidence="13 14">
    <name type="scientific">Stylophora pistillata</name>
    <name type="common">Smooth cauliflower coral</name>
    <dbReference type="NCBI Taxonomy" id="50429"/>
    <lineage>
        <taxon>Eukaryota</taxon>
        <taxon>Metazoa</taxon>
        <taxon>Cnidaria</taxon>
        <taxon>Anthozoa</taxon>
        <taxon>Hexacorallia</taxon>
        <taxon>Scleractinia</taxon>
        <taxon>Astrocoeniina</taxon>
        <taxon>Pocilloporidae</taxon>
        <taxon>Stylophora</taxon>
    </lineage>
</organism>
<keyword evidence="7 11" id="KW-0132">Cell division</keyword>
<evidence type="ECO:0000256" key="7">
    <source>
        <dbReference type="ARBA" id="ARBA00022618"/>
    </source>
</evidence>
<dbReference type="STRING" id="50429.A0A2B4S790"/>
<evidence type="ECO:0000256" key="1">
    <source>
        <dbReference type="ARBA" id="ARBA00004286"/>
    </source>
</evidence>
<dbReference type="PANTHER" id="PTHR13108">
    <property type="entry name" value="CONDENSIN COMPLEX SUBUNIT 2"/>
    <property type="match status" value="1"/>
</dbReference>
<keyword evidence="8 11" id="KW-0498">Mitosis</keyword>
<keyword evidence="5" id="KW-0158">Chromosome</keyword>
<dbReference type="AlphaFoldDB" id="A0A2B4S790"/>
<sequence>MAAVASPFRTPDLISPNARRRRAIALTSTNTPPTHLRENDDAAERKQRRLSKGTSATLQSPATPRSASRLDSERGQTTGSNGLTNVQLKDLYSNCIKLSTENKINAKNAFGLHLIDYMQDLIKTVREGDMTNFQVASCTLDASAKIYAGRVDSIHAQAYKMLGGLGRAENQDGDENDGEGAGEEHQGSQKPKKVSHHRPGNTIESNLKNINVNQFDSGFEVDPLFHKTSAAFDEGGTGGLLLNHLHVRDDTCDLLLDSTTVTGTTAREMSSEGETTSDSSMVDLSELRDVYRRVNFEGLQICPHFADFEFTNWTRNREQVNTDYGKMVADMEKNEHAFDVNGPVIEPEPECDFPEPIGNGDNSDDGMPDMGEDIEYGRDGCENVFHNPICNASLAFADGQEARLVVSQDGRTTIASAATTAGTLCLELSSQPSDYSYFKSDLMSTWAGPLHWKLRDKLSKGLTNSTSTTEQQSKKKKAKKQPFTINFDGEVDFASSFSKGKAATTLSKTTLAKYTAAKNTLPEDLHYNADKLFRLFIKPKIMVKRQVQAQTELRDDGSAWYNYENANDCANYCPDLQDGGGDDDDAFEAADGGCDMPSGEAEFPSSQDMTFGDSTQSHSFTNESVVDQTLFAGDGLVAQPNKVQKIDIGYAKTAKKMDVKKLKGAMWGLLAENSESDKENIGVDQQGTGKGSGGVTNPCSFKEIYTKLPEKLSKNMAKNLSVSIAFVCILHLANEKCLKMTGEPGMGDFSISQGI</sequence>
<accession>A0A2B4S790</accession>
<dbReference type="GO" id="GO:0000796">
    <property type="term" value="C:condensin complex"/>
    <property type="evidence" value="ECO:0007669"/>
    <property type="project" value="InterPro"/>
</dbReference>
<evidence type="ECO:0000256" key="11">
    <source>
        <dbReference type="PIRNR" id="PIRNR017126"/>
    </source>
</evidence>
<feature type="region of interest" description="Disordered" evidence="12">
    <location>
        <begin position="25"/>
        <end position="83"/>
    </location>
</feature>
<evidence type="ECO:0000256" key="2">
    <source>
        <dbReference type="ARBA" id="ARBA00004496"/>
    </source>
</evidence>
<name>A0A2B4S790_STYPI</name>
<dbReference type="Pfam" id="PF05786">
    <property type="entry name" value="Cnd2"/>
    <property type="match status" value="1"/>
</dbReference>
<comment type="caution">
    <text evidence="13">The sequence shown here is derived from an EMBL/GenBank/DDBJ whole genome shotgun (WGS) entry which is preliminary data.</text>
</comment>
<keyword evidence="9 11" id="KW-0226">DNA condensation</keyword>
<dbReference type="GO" id="GO:0051301">
    <property type="term" value="P:cell division"/>
    <property type="evidence" value="ECO:0007669"/>
    <property type="project" value="UniProtKB-KW"/>
</dbReference>
<reference evidence="14" key="1">
    <citation type="journal article" date="2017" name="bioRxiv">
        <title>Comparative analysis of the genomes of Stylophora pistillata and Acropora digitifera provides evidence for extensive differences between species of corals.</title>
        <authorList>
            <person name="Voolstra C.R."/>
            <person name="Li Y."/>
            <person name="Liew Y.J."/>
            <person name="Baumgarten S."/>
            <person name="Zoccola D."/>
            <person name="Flot J.-F."/>
            <person name="Tambutte S."/>
            <person name="Allemand D."/>
            <person name="Aranda M."/>
        </authorList>
    </citation>
    <scope>NUCLEOTIDE SEQUENCE [LARGE SCALE GENOMIC DNA]</scope>
</reference>
<dbReference type="Proteomes" id="UP000225706">
    <property type="component" value="Unassembled WGS sequence"/>
</dbReference>
<gene>
    <name evidence="13" type="primary">ncaph</name>
    <name evidence="13" type="ORF">AWC38_SpisGene11069</name>
</gene>
<evidence type="ECO:0000256" key="6">
    <source>
        <dbReference type="ARBA" id="ARBA00022490"/>
    </source>
</evidence>
<comment type="function">
    <text evidence="11">Regulatory subunit of the condensin complex, a complex required for conversion of interphase chromatin into mitotic-like condense chromosomes.</text>
</comment>
<keyword evidence="6" id="KW-0963">Cytoplasm</keyword>
<dbReference type="GO" id="GO:0003682">
    <property type="term" value="F:chromatin binding"/>
    <property type="evidence" value="ECO:0007669"/>
    <property type="project" value="TreeGrafter"/>
</dbReference>
<evidence type="ECO:0000256" key="9">
    <source>
        <dbReference type="ARBA" id="ARBA00023067"/>
    </source>
</evidence>
<feature type="region of interest" description="Disordered" evidence="12">
    <location>
        <begin position="167"/>
        <end position="205"/>
    </location>
</feature>